<evidence type="ECO:0000313" key="2">
    <source>
        <dbReference type="EMBL" id="OWJ55428.1"/>
    </source>
</evidence>
<dbReference type="EMBL" id="NCQP01000001">
    <property type="protein sequence ID" value="OWJ55428.1"/>
    <property type="molecule type" value="Genomic_DNA"/>
</dbReference>
<proteinExistence type="predicted"/>
<feature type="transmembrane region" description="Helical" evidence="1">
    <location>
        <begin position="7"/>
        <end position="23"/>
    </location>
</feature>
<name>A0A211YQU6_9CREN</name>
<keyword evidence="3" id="KW-1185">Reference proteome</keyword>
<keyword evidence="1" id="KW-1133">Transmembrane helix</keyword>
<gene>
    <name evidence="2" type="ORF">Pdsh_01075</name>
</gene>
<protein>
    <submittedName>
        <fullName evidence="2">Uncharacterized protein</fullName>
    </submittedName>
</protein>
<keyword evidence="1" id="KW-0472">Membrane</keyword>
<organism evidence="2 3">
    <name type="scientific">Pyrodictium delaneyi</name>
    <dbReference type="NCBI Taxonomy" id="1273541"/>
    <lineage>
        <taxon>Archaea</taxon>
        <taxon>Thermoproteota</taxon>
        <taxon>Thermoprotei</taxon>
        <taxon>Desulfurococcales</taxon>
        <taxon>Pyrodictiaceae</taxon>
        <taxon>Pyrodictium</taxon>
    </lineage>
</organism>
<keyword evidence="1" id="KW-0812">Transmembrane</keyword>
<dbReference type="AlphaFoldDB" id="A0A211YQU6"/>
<sequence>MPPRPDIGAIAVAGAVIVLAVATGTPVGVALVTGIVVGVIALPILFLVREMALFHSKRPLRPEEAGVVAEWFSRASSIVGAREVTVLYTYRRGAGLQVMQLGLAGNSRSNEALQGNLVALIHRAAWNALPAALSAGSRVYIAVPARIMEYLYRLSGRSRTTVYLHLHSREQVRMVYRILREIAQAVNRGAGRLYVAYMATKAFTRLLVAGAIRLDPGVAENIDSLVPAEPPWIRRSIARQLYEEALQSIEP</sequence>
<feature type="transmembrane region" description="Helical" evidence="1">
    <location>
        <begin position="29"/>
        <end position="48"/>
    </location>
</feature>
<reference evidence="2 3" key="1">
    <citation type="submission" date="2017-05" db="EMBL/GenBank/DDBJ databases">
        <title>The draft genome of the hyperthermophilic archaeon 'Pyrodictium delaneyi strain Hulk', an iron and nitrate reducer, reveals the capacity for sulfate reduction.</title>
        <authorList>
            <person name="Demey L.M."/>
            <person name="Miller C."/>
            <person name="Manzella M."/>
            <person name="Reguera G."/>
            <person name="Kashefi K."/>
        </authorList>
    </citation>
    <scope>NUCLEOTIDE SEQUENCE [LARGE SCALE GENOMIC DNA]</scope>
    <source>
        <strain evidence="2 3">Hulk</strain>
    </source>
</reference>
<evidence type="ECO:0000256" key="1">
    <source>
        <dbReference type="SAM" id="Phobius"/>
    </source>
</evidence>
<evidence type="ECO:0000313" key="3">
    <source>
        <dbReference type="Proteomes" id="UP000196694"/>
    </source>
</evidence>
<comment type="caution">
    <text evidence="2">The sequence shown here is derived from an EMBL/GenBank/DDBJ whole genome shotgun (WGS) entry which is preliminary data.</text>
</comment>
<accession>A0A211YQU6</accession>
<dbReference type="Proteomes" id="UP000196694">
    <property type="component" value="Unassembled WGS sequence"/>
</dbReference>